<evidence type="ECO:0008006" key="4">
    <source>
        <dbReference type="Google" id="ProtNLM"/>
    </source>
</evidence>
<dbReference type="EMBL" id="FNAB01000008">
    <property type="protein sequence ID" value="SDD96946.1"/>
    <property type="molecule type" value="Genomic_DNA"/>
</dbReference>
<evidence type="ECO:0000256" key="1">
    <source>
        <dbReference type="SAM" id="SignalP"/>
    </source>
</evidence>
<reference evidence="2 3" key="1">
    <citation type="submission" date="2016-10" db="EMBL/GenBank/DDBJ databases">
        <authorList>
            <person name="de Groot N.N."/>
        </authorList>
    </citation>
    <scope>NUCLEOTIDE SEQUENCE [LARGE SCALE GENOMIC DNA]</scope>
    <source>
        <strain evidence="2 3">JCM 11308</strain>
    </source>
</reference>
<name>A0A1G6Z543_9NOCA</name>
<evidence type="ECO:0000313" key="2">
    <source>
        <dbReference type="EMBL" id="SDD96946.1"/>
    </source>
</evidence>
<feature type="signal peptide" evidence="1">
    <location>
        <begin position="1"/>
        <end position="28"/>
    </location>
</feature>
<evidence type="ECO:0000313" key="3">
    <source>
        <dbReference type="Proteomes" id="UP000199417"/>
    </source>
</evidence>
<dbReference type="STRING" id="168276.SAMN05444580_10888"/>
<keyword evidence="1" id="KW-0732">Signal</keyword>
<sequence length="77" mass="7441">MNKTALRLALAATAAASLIALGPGVAAAAPAPTPVPEAVHPVVLFGQLGPLGAVLSCAPVGLLPILGPNVIFPICVV</sequence>
<keyword evidence="3" id="KW-1185">Reference proteome</keyword>
<gene>
    <name evidence="2" type="ORF">SAMN05444580_10888</name>
</gene>
<accession>A0A1G6Z543</accession>
<dbReference type="AlphaFoldDB" id="A0A1G6Z543"/>
<feature type="chain" id="PRO_5011597220" description="Secreted protein" evidence="1">
    <location>
        <begin position="29"/>
        <end position="77"/>
    </location>
</feature>
<dbReference type="Proteomes" id="UP000199417">
    <property type="component" value="Unassembled WGS sequence"/>
</dbReference>
<organism evidence="2 3">
    <name type="scientific">Rhodococcus tukisamuensis</name>
    <dbReference type="NCBI Taxonomy" id="168276"/>
    <lineage>
        <taxon>Bacteria</taxon>
        <taxon>Bacillati</taxon>
        <taxon>Actinomycetota</taxon>
        <taxon>Actinomycetes</taxon>
        <taxon>Mycobacteriales</taxon>
        <taxon>Nocardiaceae</taxon>
        <taxon>Rhodococcus</taxon>
    </lineage>
</organism>
<protein>
    <recommendedName>
        <fullName evidence="4">Secreted protein</fullName>
    </recommendedName>
</protein>
<proteinExistence type="predicted"/>
<dbReference type="RefSeq" id="WP_072845639.1">
    <property type="nucleotide sequence ID" value="NZ_FNAB01000008.1"/>
</dbReference>